<organism evidence="5 6">
    <name type="scientific">Lentzea tibetensis</name>
    <dbReference type="NCBI Taxonomy" id="2591470"/>
    <lineage>
        <taxon>Bacteria</taxon>
        <taxon>Bacillati</taxon>
        <taxon>Actinomycetota</taxon>
        <taxon>Actinomycetes</taxon>
        <taxon>Pseudonocardiales</taxon>
        <taxon>Pseudonocardiaceae</taxon>
        <taxon>Lentzea</taxon>
    </lineage>
</organism>
<feature type="domain" description="Alginate lyase" evidence="4">
    <location>
        <begin position="94"/>
        <end position="228"/>
    </location>
</feature>
<dbReference type="SUPFAM" id="SSF48230">
    <property type="entry name" value="Chondroitin AC/alginate lyase"/>
    <property type="match status" value="1"/>
</dbReference>
<evidence type="ECO:0000259" key="4">
    <source>
        <dbReference type="Pfam" id="PF05426"/>
    </source>
</evidence>
<keyword evidence="1 3" id="KW-0732">Signal</keyword>
<gene>
    <name evidence="5" type="ORF">FKR81_06205</name>
</gene>
<dbReference type="InterPro" id="IPR008929">
    <property type="entry name" value="Chondroitin_lyas"/>
</dbReference>
<evidence type="ECO:0000256" key="2">
    <source>
        <dbReference type="ARBA" id="ARBA00023239"/>
    </source>
</evidence>
<name>A0A563F0Q6_9PSEU</name>
<dbReference type="OrthoDB" id="3862295at2"/>
<protein>
    <recommendedName>
        <fullName evidence="4">Alginate lyase domain-containing protein</fullName>
    </recommendedName>
</protein>
<proteinExistence type="predicted"/>
<keyword evidence="6" id="KW-1185">Reference proteome</keyword>
<evidence type="ECO:0000313" key="5">
    <source>
        <dbReference type="EMBL" id="TWP53540.1"/>
    </source>
</evidence>
<dbReference type="RefSeq" id="WP_146349951.1">
    <property type="nucleotide sequence ID" value="NZ_VOBR01000003.1"/>
</dbReference>
<evidence type="ECO:0000256" key="1">
    <source>
        <dbReference type="ARBA" id="ARBA00022729"/>
    </source>
</evidence>
<dbReference type="Pfam" id="PF05426">
    <property type="entry name" value="Alginate_lyase"/>
    <property type="match status" value="1"/>
</dbReference>
<dbReference type="Gene3D" id="1.50.10.100">
    <property type="entry name" value="Chondroitin AC/alginate lyase"/>
    <property type="match status" value="1"/>
</dbReference>
<dbReference type="GO" id="GO:0016829">
    <property type="term" value="F:lyase activity"/>
    <property type="evidence" value="ECO:0007669"/>
    <property type="project" value="UniProtKB-KW"/>
</dbReference>
<sequence length="388" mass="43398">MKIGLVLVMIASLFTPVAHAEPRGFAHPGVFVSKPQLNLVKRKLALHAEPWASAFAAMKASSFASLAYVAKPRPVVECGPYSTPNLGCTEERDDAMAAYTHALLWYLTGDRAHAGKAIEIMDAYATTLVDHTNSNAPLQSSWAANSWARTGELIRYTHDGWDAERQARFTTMLRFVYLPEFINGDAQRNGNWELIMMAATSGVAVFLDDRPLFDRAVAIWRGRMPAYVYLTSDGPLPKPPPGSTYATREQIIKHWHGQTTFVDGLTQETCRDFGHAGWGLVAATHIAETARIQGMDLYREMRTRITKAYEFHAQFDLGAPAPEWLCGGTIKPGLNATLEVGYNHYVNRRWMHLPNTRELMESQRPAGFDFWRGWETLTHAENPYGSPV</sequence>
<feature type="signal peptide" evidence="3">
    <location>
        <begin position="1"/>
        <end position="20"/>
    </location>
</feature>
<accession>A0A563F0Q6</accession>
<dbReference type="EMBL" id="VOBR01000003">
    <property type="protein sequence ID" value="TWP53540.1"/>
    <property type="molecule type" value="Genomic_DNA"/>
</dbReference>
<dbReference type="AlphaFoldDB" id="A0A563F0Q6"/>
<dbReference type="GO" id="GO:0042597">
    <property type="term" value="C:periplasmic space"/>
    <property type="evidence" value="ECO:0007669"/>
    <property type="project" value="InterPro"/>
</dbReference>
<keyword evidence="2" id="KW-0456">Lyase</keyword>
<dbReference type="InterPro" id="IPR008397">
    <property type="entry name" value="Alginate_lyase_dom"/>
</dbReference>
<feature type="chain" id="PRO_5021699082" description="Alginate lyase domain-containing protein" evidence="3">
    <location>
        <begin position="21"/>
        <end position="388"/>
    </location>
</feature>
<reference evidence="5 6" key="1">
    <citation type="submission" date="2019-07" db="EMBL/GenBank/DDBJ databases">
        <title>Lentzea xizangensis sp. nov., isolated from Qinghai-Tibetan Plateau Soils.</title>
        <authorList>
            <person name="Huang J."/>
        </authorList>
    </citation>
    <scope>NUCLEOTIDE SEQUENCE [LARGE SCALE GENOMIC DNA]</scope>
    <source>
        <strain evidence="5 6">FXJ1.1311</strain>
    </source>
</reference>
<evidence type="ECO:0000256" key="3">
    <source>
        <dbReference type="SAM" id="SignalP"/>
    </source>
</evidence>
<evidence type="ECO:0000313" key="6">
    <source>
        <dbReference type="Proteomes" id="UP000316639"/>
    </source>
</evidence>
<dbReference type="Proteomes" id="UP000316639">
    <property type="component" value="Unassembled WGS sequence"/>
</dbReference>
<comment type="caution">
    <text evidence="5">The sequence shown here is derived from an EMBL/GenBank/DDBJ whole genome shotgun (WGS) entry which is preliminary data.</text>
</comment>